<dbReference type="InParanoid" id="E3MTK9"/>
<dbReference type="AlphaFoldDB" id="E3MTK9"/>
<accession>E3MTK9</accession>
<dbReference type="Proteomes" id="UP000008281">
    <property type="component" value="Unassembled WGS sequence"/>
</dbReference>
<protein>
    <submittedName>
        <fullName evidence="2">Uncharacterized protein</fullName>
    </submittedName>
</protein>
<name>E3MTK9_CAERE</name>
<dbReference type="EMBL" id="DS268476">
    <property type="protein sequence ID" value="EFP08742.1"/>
    <property type="molecule type" value="Genomic_DNA"/>
</dbReference>
<dbReference type="KEGG" id="crq:GCK72_021971"/>
<evidence type="ECO:0000256" key="1">
    <source>
        <dbReference type="SAM" id="MobiDB-lite"/>
    </source>
</evidence>
<dbReference type="OrthoDB" id="10465224at2759"/>
<dbReference type="HOGENOM" id="CLU_2514795_0_0_1"/>
<feature type="region of interest" description="Disordered" evidence="1">
    <location>
        <begin position="1"/>
        <end position="31"/>
    </location>
</feature>
<organism evidence="3">
    <name type="scientific">Caenorhabditis remanei</name>
    <name type="common">Caenorhabditis vulgaris</name>
    <dbReference type="NCBI Taxonomy" id="31234"/>
    <lineage>
        <taxon>Eukaryota</taxon>
        <taxon>Metazoa</taxon>
        <taxon>Ecdysozoa</taxon>
        <taxon>Nematoda</taxon>
        <taxon>Chromadorea</taxon>
        <taxon>Rhabditida</taxon>
        <taxon>Rhabditina</taxon>
        <taxon>Rhabditomorpha</taxon>
        <taxon>Rhabditoidea</taxon>
        <taxon>Rhabditidae</taxon>
        <taxon>Peloderinae</taxon>
        <taxon>Caenorhabditis</taxon>
    </lineage>
</organism>
<dbReference type="RefSeq" id="XP_003100533.2">
    <property type="nucleotide sequence ID" value="XM_003100485.2"/>
</dbReference>
<proteinExistence type="predicted"/>
<reference evidence="2" key="1">
    <citation type="submission" date="2007-07" db="EMBL/GenBank/DDBJ databases">
        <title>PCAP assembly of the Caenorhabditis remanei genome.</title>
        <authorList>
            <consortium name="The Caenorhabditis remanei Sequencing Consortium"/>
            <person name="Wilson R.K."/>
        </authorList>
    </citation>
    <scope>NUCLEOTIDE SEQUENCE [LARGE SCALE GENOMIC DNA]</scope>
    <source>
        <strain evidence="2">PB4641</strain>
    </source>
</reference>
<evidence type="ECO:0000313" key="2">
    <source>
        <dbReference type="EMBL" id="EFP08742.1"/>
    </source>
</evidence>
<evidence type="ECO:0000313" key="3">
    <source>
        <dbReference type="Proteomes" id="UP000008281"/>
    </source>
</evidence>
<sequence length="70" mass="7547">MSETSEVPLPMDSFDPPPPPPPSSPNVPPVDKIAYPQTIPLLEDAFKNLTLVGTIKLYKDYSGNLHIASG</sequence>
<dbReference type="GeneID" id="9814990"/>
<dbReference type="CTD" id="9814990"/>
<gene>
    <name evidence="2" type="ORF">CRE_19837</name>
</gene>
<keyword evidence="3" id="KW-1185">Reference proteome</keyword>
<feature type="compositionally biased region" description="Pro residues" evidence="1">
    <location>
        <begin position="15"/>
        <end position="28"/>
    </location>
</feature>